<proteinExistence type="predicted"/>
<gene>
    <name evidence="1" type="ORF">GAO09_04510</name>
</gene>
<name>A0A6A8A645_9HYPH</name>
<reference evidence="1 2" key="1">
    <citation type="submission" date="2019-11" db="EMBL/GenBank/DDBJ databases">
        <title>Genome analysis of Rhizobacterium cereale a novel genus and species isolated from maize roots in North Spain.</title>
        <authorList>
            <person name="Menendez E."/>
            <person name="Flores-Felix J.D."/>
            <person name="Ramirez-Bahena M.-H."/>
            <person name="Igual J.M."/>
            <person name="Garcia-Fraile P."/>
            <person name="Peix A."/>
            <person name="Velazquez E."/>
        </authorList>
    </citation>
    <scope>NUCLEOTIDE SEQUENCE [LARGE SCALE GENOMIC DNA]</scope>
    <source>
        <strain evidence="1 2">RZME27</strain>
    </source>
</reference>
<evidence type="ECO:0000313" key="2">
    <source>
        <dbReference type="Proteomes" id="UP000435138"/>
    </source>
</evidence>
<organism evidence="1 2">
    <name type="scientific">Endobacterium cereale</name>
    <dbReference type="NCBI Taxonomy" id="2663029"/>
    <lineage>
        <taxon>Bacteria</taxon>
        <taxon>Pseudomonadati</taxon>
        <taxon>Pseudomonadota</taxon>
        <taxon>Alphaproteobacteria</taxon>
        <taxon>Hyphomicrobiales</taxon>
        <taxon>Rhizobiaceae</taxon>
        <taxon>Endobacterium</taxon>
    </lineage>
</organism>
<comment type="caution">
    <text evidence="1">The sequence shown here is derived from an EMBL/GenBank/DDBJ whole genome shotgun (WGS) entry which is preliminary data.</text>
</comment>
<sequence length="133" mass="15102">MTCEVDAAKFDFTSDSPSTFNMGEMKEVDRSYQALSEAIKPLGEYSKTTIFYSKGHHRIVEHECPSKRCQSTDILKGLQKCNSGGMTKEDTCYPLAVAYESKLYCLLYPGQSNFDPKKPFVPYVPFQKDQDSR</sequence>
<keyword evidence="2" id="KW-1185">Reference proteome</keyword>
<dbReference type="AlphaFoldDB" id="A0A6A8A645"/>
<dbReference type="EMBL" id="WIXI01000029">
    <property type="protein sequence ID" value="MQY45327.1"/>
    <property type="molecule type" value="Genomic_DNA"/>
</dbReference>
<dbReference type="Proteomes" id="UP000435138">
    <property type="component" value="Unassembled WGS sequence"/>
</dbReference>
<protein>
    <submittedName>
        <fullName evidence="1">Uncharacterized protein</fullName>
    </submittedName>
</protein>
<accession>A0A6A8A645</accession>
<evidence type="ECO:0000313" key="1">
    <source>
        <dbReference type="EMBL" id="MQY45327.1"/>
    </source>
</evidence>